<evidence type="ECO:0000256" key="2">
    <source>
        <dbReference type="ARBA" id="ARBA00022723"/>
    </source>
</evidence>
<dbReference type="InterPro" id="IPR001405">
    <property type="entry name" value="UPF0758"/>
</dbReference>
<feature type="domain" description="MPN" evidence="7">
    <location>
        <begin position="123"/>
        <end position="245"/>
    </location>
</feature>
<dbReference type="Proteomes" id="UP000180252">
    <property type="component" value="Unassembled WGS sequence"/>
</dbReference>
<evidence type="ECO:0000313" key="9">
    <source>
        <dbReference type="EMBL" id="OXB19154.1"/>
    </source>
</evidence>
<dbReference type="Pfam" id="PF20582">
    <property type="entry name" value="UPF0758_N"/>
    <property type="match status" value="1"/>
</dbReference>
<comment type="caution">
    <text evidence="8">The sequence shown here is derived from an EMBL/GenBank/DDBJ whole genome shotgun (WGS) entry which is preliminary data.</text>
</comment>
<dbReference type="GO" id="GO:0046872">
    <property type="term" value="F:metal ion binding"/>
    <property type="evidence" value="ECO:0007669"/>
    <property type="project" value="UniProtKB-KW"/>
</dbReference>
<dbReference type="AlphaFoldDB" id="A0A1S1J252"/>
<dbReference type="NCBIfam" id="NF000642">
    <property type="entry name" value="PRK00024.1"/>
    <property type="match status" value="1"/>
</dbReference>
<dbReference type="NCBIfam" id="TIGR00608">
    <property type="entry name" value="radc"/>
    <property type="match status" value="1"/>
</dbReference>
<evidence type="ECO:0000313" key="10">
    <source>
        <dbReference type="Proteomes" id="UP000180252"/>
    </source>
</evidence>
<dbReference type="InterPro" id="IPR010994">
    <property type="entry name" value="RuvA_2-like"/>
</dbReference>
<dbReference type="GO" id="GO:0006508">
    <property type="term" value="P:proteolysis"/>
    <property type="evidence" value="ECO:0007669"/>
    <property type="project" value="UniProtKB-KW"/>
</dbReference>
<dbReference type="Proteomes" id="UP000198319">
    <property type="component" value="Unassembled WGS sequence"/>
</dbReference>
<dbReference type="InterPro" id="IPR037518">
    <property type="entry name" value="MPN"/>
</dbReference>
<evidence type="ECO:0000313" key="8">
    <source>
        <dbReference type="EMBL" id="OHT44707.1"/>
    </source>
</evidence>
<reference evidence="10" key="2">
    <citation type="submission" date="2016-09" db="EMBL/GenBank/DDBJ databases">
        <authorList>
            <person name="Chen S."/>
            <person name="Walker E."/>
        </authorList>
    </citation>
    <scope>NUCLEOTIDE SEQUENCE [LARGE SCALE GENOMIC DNA]</scope>
    <source>
        <strain evidence="10">MSU</strain>
    </source>
</reference>
<reference evidence="9 11" key="3">
    <citation type="submission" date="2016-11" db="EMBL/GenBank/DDBJ databases">
        <title>Whole genomes of Flavobacteriaceae.</title>
        <authorList>
            <person name="Stine C."/>
            <person name="Li C."/>
            <person name="Tadesse D."/>
        </authorList>
    </citation>
    <scope>NUCLEOTIDE SEQUENCE [LARGE SCALE GENOMIC DNA]</scope>
    <source>
        <strain evidence="9 11">ATCC BAA-2541</strain>
    </source>
</reference>
<keyword evidence="5" id="KW-0482">Metalloprotease</keyword>
<dbReference type="CDD" id="cd08071">
    <property type="entry name" value="MPN_DUF2466"/>
    <property type="match status" value="1"/>
</dbReference>
<dbReference type="EMBL" id="MIKE01000024">
    <property type="protein sequence ID" value="OHT44707.1"/>
    <property type="molecule type" value="Genomic_DNA"/>
</dbReference>
<name>A0A1S1J252_9FLAO</name>
<dbReference type="InterPro" id="IPR025657">
    <property type="entry name" value="RadC_JAB"/>
</dbReference>
<dbReference type="GO" id="GO:0008237">
    <property type="term" value="F:metallopeptidase activity"/>
    <property type="evidence" value="ECO:0007669"/>
    <property type="project" value="UniProtKB-KW"/>
</dbReference>
<dbReference type="EMBL" id="MUHG01000018">
    <property type="protein sequence ID" value="OXB19154.1"/>
    <property type="molecule type" value="Genomic_DNA"/>
</dbReference>
<keyword evidence="11" id="KW-1185">Reference proteome</keyword>
<proteinExistence type="inferred from homology"/>
<dbReference type="PANTHER" id="PTHR30471:SF3">
    <property type="entry name" value="UPF0758 PROTEIN YEES-RELATED"/>
    <property type="match status" value="1"/>
</dbReference>
<dbReference type="RefSeq" id="WP_070907901.1">
    <property type="nucleotide sequence ID" value="NZ_MIKE01000024.1"/>
</dbReference>
<dbReference type="SUPFAM" id="SSF47781">
    <property type="entry name" value="RuvA domain 2-like"/>
    <property type="match status" value="1"/>
</dbReference>
<dbReference type="PROSITE" id="PS01302">
    <property type="entry name" value="UPF0758"/>
    <property type="match status" value="1"/>
</dbReference>
<reference evidence="8" key="1">
    <citation type="submission" date="2016-09" db="EMBL/GenBank/DDBJ databases">
        <authorList>
            <person name="Capua I."/>
            <person name="De Benedictis P."/>
            <person name="Joannis T."/>
            <person name="Lombin L.H."/>
            <person name="Cattoli G."/>
        </authorList>
    </citation>
    <scope>NUCLEOTIDE SEQUENCE [LARGE SCALE GENOMIC DNA]</scope>
    <source>
        <strain evidence="8">MSU</strain>
    </source>
</reference>
<evidence type="ECO:0000259" key="7">
    <source>
        <dbReference type="PROSITE" id="PS50249"/>
    </source>
</evidence>
<evidence type="ECO:0000256" key="5">
    <source>
        <dbReference type="ARBA" id="ARBA00023049"/>
    </source>
</evidence>
<sequence length="245" mass="26731">MRASLKVVKTTNETADFVATYFPIPDWSEEDRPREKLMLKGKEALSNAELIAILIGSGSRNESAVDLSKRILASAGSLNSLGKKSTAQLMEFKGIGEAKAITIIAALELGRRRRAEDVSQLKIITSSKIVFEIMQPIIGELSHEEFWVLFLNNSNKVISKSQVSKGGITGAVVDVRIVFKLALEIGATGLILCHNHPSGNLLPSDADKKLTKKIKLAGDSLDVKVLDHLIITEAKYYSFVDQGIL</sequence>
<keyword evidence="2" id="KW-0479">Metal-binding</keyword>
<dbReference type="InterPro" id="IPR046778">
    <property type="entry name" value="UPF0758_N"/>
</dbReference>
<keyword evidence="1" id="KW-0645">Protease</keyword>
<evidence type="ECO:0000256" key="3">
    <source>
        <dbReference type="ARBA" id="ARBA00022801"/>
    </source>
</evidence>
<dbReference type="Pfam" id="PF04002">
    <property type="entry name" value="RadC"/>
    <property type="match status" value="1"/>
</dbReference>
<dbReference type="PANTHER" id="PTHR30471">
    <property type="entry name" value="DNA REPAIR PROTEIN RADC"/>
    <property type="match status" value="1"/>
</dbReference>
<protein>
    <recommendedName>
        <fullName evidence="7">MPN domain-containing protein</fullName>
    </recommendedName>
</protein>
<dbReference type="Gene3D" id="3.40.140.10">
    <property type="entry name" value="Cytidine Deaminase, domain 2"/>
    <property type="match status" value="1"/>
</dbReference>
<gene>
    <name evidence="9" type="ORF">B0A71_11430</name>
    <name evidence="8" type="ORF">BHE19_13435</name>
</gene>
<dbReference type="OrthoDB" id="9804482at2"/>
<organism evidence="8 10">
    <name type="scientific">Flavobacterium tructae</name>
    <dbReference type="NCBI Taxonomy" id="1114873"/>
    <lineage>
        <taxon>Bacteria</taxon>
        <taxon>Pseudomonadati</taxon>
        <taxon>Bacteroidota</taxon>
        <taxon>Flavobacteriia</taxon>
        <taxon>Flavobacteriales</taxon>
        <taxon>Flavobacteriaceae</taxon>
        <taxon>Flavobacterium</taxon>
    </lineage>
</organism>
<dbReference type="InterPro" id="IPR020891">
    <property type="entry name" value="UPF0758_CS"/>
</dbReference>
<accession>A0A1S1J252</accession>
<evidence type="ECO:0000256" key="6">
    <source>
        <dbReference type="RuleBase" id="RU003797"/>
    </source>
</evidence>
<evidence type="ECO:0000256" key="1">
    <source>
        <dbReference type="ARBA" id="ARBA00022670"/>
    </source>
</evidence>
<keyword evidence="4" id="KW-0862">Zinc</keyword>
<evidence type="ECO:0000313" key="11">
    <source>
        <dbReference type="Proteomes" id="UP000198319"/>
    </source>
</evidence>
<keyword evidence="3" id="KW-0378">Hydrolase</keyword>
<evidence type="ECO:0000256" key="4">
    <source>
        <dbReference type="ARBA" id="ARBA00022833"/>
    </source>
</evidence>
<dbReference type="PROSITE" id="PS50249">
    <property type="entry name" value="MPN"/>
    <property type="match status" value="1"/>
</dbReference>
<comment type="similarity">
    <text evidence="6">Belongs to the UPF0758 family.</text>
</comment>
<dbReference type="STRING" id="1278819.BHE19_13435"/>